<dbReference type="RefSeq" id="XP_025348692.1">
    <property type="nucleotide sequence ID" value="XM_025490887.1"/>
</dbReference>
<dbReference type="GO" id="GO:0030134">
    <property type="term" value="C:COPII-coated ER to Golgi transport vesicle"/>
    <property type="evidence" value="ECO:0007669"/>
    <property type="project" value="TreeGrafter"/>
</dbReference>
<keyword evidence="10" id="KW-1185">Reference proteome</keyword>
<dbReference type="GO" id="GO:0006890">
    <property type="term" value="P:retrograde vesicle-mediated transport, Golgi to endoplasmic reticulum"/>
    <property type="evidence" value="ECO:0007669"/>
    <property type="project" value="TreeGrafter"/>
</dbReference>
<organism evidence="9 10">
    <name type="scientific">Pseudomicrostroma glucosiphilum</name>
    <dbReference type="NCBI Taxonomy" id="1684307"/>
    <lineage>
        <taxon>Eukaryota</taxon>
        <taxon>Fungi</taxon>
        <taxon>Dikarya</taxon>
        <taxon>Basidiomycota</taxon>
        <taxon>Ustilaginomycotina</taxon>
        <taxon>Exobasidiomycetes</taxon>
        <taxon>Microstromatales</taxon>
        <taxon>Microstromatales incertae sedis</taxon>
        <taxon>Pseudomicrostroma</taxon>
    </lineage>
</organism>
<keyword evidence="3 6" id="KW-0812">Transmembrane</keyword>
<dbReference type="InterPro" id="IPR045888">
    <property type="entry name" value="Erv"/>
</dbReference>
<keyword evidence="5 6" id="KW-0472">Membrane</keyword>
<feature type="domain" description="Endoplasmic reticulum vesicle transporter C-terminal" evidence="7">
    <location>
        <begin position="144"/>
        <end position="416"/>
    </location>
</feature>
<dbReference type="PANTHER" id="PTHR10984:SF25">
    <property type="entry name" value="ENDOPLASMIC RETICULUM-GOLGI INTERMEDIATE COMPARTMENT PROTEIN 3"/>
    <property type="match status" value="1"/>
</dbReference>
<dbReference type="Proteomes" id="UP000245942">
    <property type="component" value="Unassembled WGS sequence"/>
</dbReference>
<dbReference type="PANTHER" id="PTHR10984">
    <property type="entry name" value="ENDOPLASMIC RETICULUM-GOLGI INTERMEDIATE COMPARTMENT PROTEIN"/>
    <property type="match status" value="1"/>
</dbReference>
<dbReference type="GO" id="GO:0006888">
    <property type="term" value="P:endoplasmic reticulum to Golgi vesicle-mediated transport"/>
    <property type="evidence" value="ECO:0007669"/>
    <property type="project" value="TreeGrafter"/>
</dbReference>
<evidence type="ECO:0000259" key="7">
    <source>
        <dbReference type="Pfam" id="PF07970"/>
    </source>
</evidence>
<sequence>MGRNGPLGSFRALDAFARPLEDVRIRSASGALLTLVSFLIILSLTLSSWVEYRRVNLDHSLEVDKSRGEKLVVNVDIEFPRVPCYLMSVDVMDISGEHVEDVKHDLKRHRLDFEGGEVHEAMGGLKGEADRLAAQRGSGYCGSCYGGEPPKEDGGCCQTCESVREAYSRKGWTFEDPDHIEQCIQEGWTEKIKAQNKEGCRVSGQIHINKVIGNFHLSPGRSFSRNNIHTHDVVHYLKDSQEQQHDFGHIIHAFSFGAEDEFDDHSAVGKHRLFGSMAESGPLKTKLDIKEPLAGYRGKKQSASTMYQYFTKVVATEYRPLKGKPMSTFQYSATDYIRDLSPAANYIHGKTTGDTAATHSPQQVQHGFQGLPGVFFNYEISPLRTVHTEWRLPFSRFLSQLCSIVGGVLTLAGLLDAAIWHYRVRMSAGGGGGGVGAHSMMANGYGSGYGMTARGGKLI</sequence>
<evidence type="ECO:0000256" key="4">
    <source>
        <dbReference type="ARBA" id="ARBA00022989"/>
    </source>
</evidence>
<dbReference type="GO" id="GO:0000139">
    <property type="term" value="C:Golgi membrane"/>
    <property type="evidence" value="ECO:0007669"/>
    <property type="project" value="TreeGrafter"/>
</dbReference>
<dbReference type="Pfam" id="PF13850">
    <property type="entry name" value="ERGIC_N"/>
    <property type="match status" value="1"/>
</dbReference>
<dbReference type="Pfam" id="PF07970">
    <property type="entry name" value="COPIIcoated_ERV"/>
    <property type="match status" value="1"/>
</dbReference>
<proteinExistence type="inferred from homology"/>
<protein>
    <submittedName>
        <fullName evidence="9">DUF1692-domain-containing protein</fullName>
    </submittedName>
</protein>
<dbReference type="InterPro" id="IPR012936">
    <property type="entry name" value="Erv_C"/>
</dbReference>
<evidence type="ECO:0000259" key="8">
    <source>
        <dbReference type="Pfam" id="PF13850"/>
    </source>
</evidence>
<evidence type="ECO:0000313" key="10">
    <source>
        <dbReference type="Proteomes" id="UP000245942"/>
    </source>
</evidence>
<feature type="domain" description="Endoplasmic reticulum vesicle transporter N-terminal" evidence="8">
    <location>
        <begin position="10"/>
        <end position="98"/>
    </location>
</feature>
<dbReference type="GO" id="GO:0005789">
    <property type="term" value="C:endoplasmic reticulum membrane"/>
    <property type="evidence" value="ECO:0007669"/>
    <property type="project" value="TreeGrafter"/>
</dbReference>
<keyword evidence="4 6" id="KW-1133">Transmembrane helix</keyword>
<reference evidence="9 10" key="1">
    <citation type="journal article" date="2018" name="Mol. Biol. Evol.">
        <title>Broad Genomic Sampling Reveals a Smut Pathogenic Ancestry of the Fungal Clade Ustilaginomycotina.</title>
        <authorList>
            <person name="Kijpornyongpan T."/>
            <person name="Mondo S.J."/>
            <person name="Barry K."/>
            <person name="Sandor L."/>
            <person name="Lee J."/>
            <person name="Lipzen A."/>
            <person name="Pangilinan J."/>
            <person name="LaButti K."/>
            <person name="Hainaut M."/>
            <person name="Henrissat B."/>
            <person name="Grigoriev I.V."/>
            <person name="Spatafora J.W."/>
            <person name="Aime M.C."/>
        </authorList>
    </citation>
    <scope>NUCLEOTIDE SEQUENCE [LARGE SCALE GENOMIC DNA]</scope>
    <source>
        <strain evidence="9 10">MCA 4718</strain>
    </source>
</reference>
<dbReference type="InterPro" id="IPR039542">
    <property type="entry name" value="Erv_N"/>
</dbReference>
<evidence type="ECO:0000256" key="2">
    <source>
        <dbReference type="ARBA" id="ARBA00005648"/>
    </source>
</evidence>
<evidence type="ECO:0000256" key="5">
    <source>
        <dbReference type="ARBA" id="ARBA00023136"/>
    </source>
</evidence>
<dbReference type="STRING" id="1684307.A0A316U8N9"/>
<dbReference type="OrthoDB" id="10266265at2759"/>
<dbReference type="AlphaFoldDB" id="A0A316U8N9"/>
<evidence type="ECO:0000256" key="1">
    <source>
        <dbReference type="ARBA" id="ARBA00004141"/>
    </source>
</evidence>
<dbReference type="GeneID" id="37012621"/>
<dbReference type="EMBL" id="KZ819325">
    <property type="protein sequence ID" value="PWN21532.1"/>
    <property type="molecule type" value="Genomic_DNA"/>
</dbReference>
<evidence type="ECO:0000256" key="3">
    <source>
        <dbReference type="ARBA" id="ARBA00022692"/>
    </source>
</evidence>
<name>A0A316U8N9_9BASI</name>
<feature type="transmembrane region" description="Helical" evidence="6">
    <location>
        <begin position="28"/>
        <end position="50"/>
    </location>
</feature>
<evidence type="ECO:0000313" key="9">
    <source>
        <dbReference type="EMBL" id="PWN21532.1"/>
    </source>
</evidence>
<accession>A0A316U8N9</accession>
<gene>
    <name evidence="9" type="ORF">BCV69DRAFT_269291</name>
</gene>
<evidence type="ECO:0000256" key="6">
    <source>
        <dbReference type="SAM" id="Phobius"/>
    </source>
</evidence>
<comment type="subcellular location">
    <subcellularLocation>
        <location evidence="1">Membrane</location>
        <topology evidence="1">Multi-pass membrane protein</topology>
    </subcellularLocation>
</comment>
<comment type="similarity">
    <text evidence="2">Belongs to the ERGIC family.</text>
</comment>